<name>A0A382CEX1_9ZZZZ</name>
<dbReference type="Gene3D" id="1.10.3680.10">
    <property type="entry name" value="TerB-like"/>
    <property type="match status" value="1"/>
</dbReference>
<protein>
    <recommendedName>
        <fullName evidence="2">Co-chaperone DjlA N-terminal domain-containing protein</fullName>
    </recommendedName>
</protein>
<dbReference type="CDD" id="cd07176">
    <property type="entry name" value="terB"/>
    <property type="match status" value="1"/>
</dbReference>
<sequence>MTLSAAIDGTISEKELNSINFFVNTLPVFKNFDTDSLPKKMNECMQLIEAEESFENILDAINSNLEKELKRTAFILSIEIMMTEMNIDEEAVRFLDIFGNILELTELEIAASKFLIRAKYSEVNK</sequence>
<dbReference type="AlphaFoldDB" id="A0A382CEX1"/>
<reference evidence="1" key="1">
    <citation type="submission" date="2018-05" db="EMBL/GenBank/DDBJ databases">
        <authorList>
            <person name="Lanie J.A."/>
            <person name="Ng W.-L."/>
            <person name="Kazmierczak K.M."/>
            <person name="Andrzejewski T.M."/>
            <person name="Davidsen T.M."/>
            <person name="Wayne K.J."/>
            <person name="Tettelin H."/>
            <person name="Glass J.I."/>
            <person name="Rusch D."/>
            <person name="Podicherti R."/>
            <person name="Tsui H.-C.T."/>
            <person name="Winkler M.E."/>
        </authorList>
    </citation>
    <scope>NUCLEOTIDE SEQUENCE</scope>
</reference>
<evidence type="ECO:0000313" key="1">
    <source>
        <dbReference type="EMBL" id="SVB24645.1"/>
    </source>
</evidence>
<gene>
    <name evidence="1" type="ORF">METZ01_LOCUS177499</name>
</gene>
<proteinExistence type="predicted"/>
<dbReference type="InterPro" id="IPR029024">
    <property type="entry name" value="TerB-like"/>
</dbReference>
<accession>A0A382CEX1</accession>
<evidence type="ECO:0008006" key="2">
    <source>
        <dbReference type="Google" id="ProtNLM"/>
    </source>
</evidence>
<dbReference type="EMBL" id="UINC01034189">
    <property type="protein sequence ID" value="SVB24645.1"/>
    <property type="molecule type" value="Genomic_DNA"/>
</dbReference>
<organism evidence="1">
    <name type="scientific">marine metagenome</name>
    <dbReference type="NCBI Taxonomy" id="408172"/>
    <lineage>
        <taxon>unclassified sequences</taxon>
        <taxon>metagenomes</taxon>
        <taxon>ecological metagenomes</taxon>
    </lineage>
</organism>